<organism evidence="3 5">
    <name type="scientific">Pseudomonas flexibilis</name>
    <dbReference type="NCBI Taxonomy" id="706570"/>
    <lineage>
        <taxon>Bacteria</taxon>
        <taxon>Pseudomonadati</taxon>
        <taxon>Pseudomonadota</taxon>
        <taxon>Gammaproteobacteria</taxon>
        <taxon>Pseudomonadales</taxon>
        <taxon>Pseudomonadaceae</taxon>
        <taxon>Pseudomonas</taxon>
    </lineage>
</organism>
<feature type="transmembrane region" description="Helical" evidence="2">
    <location>
        <begin position="7"/>
        <end position="27"/>
    </location>
</feature>
<dbReference type="PATRIC" id="fig|706570.3.peg.1809"/>
<dbReference type="PANTHER" id="PTHR30438:SF2">
    <property type="entry name" value="MEMBRANE PROTEIN"/>
    <property type="match status" value="1"/>
</dbReference>
<accession>A0A0B2D911</accession>
<dbReference type="FunFam" id="2.40.50.100:FF:000077">
    <property type="entry name" value="Glycoside hydrolase family 43"/>
    <property type="match status" value="1"/>
</dbReference>
<evidence type="ECO:0000313" key="4">
    <source>
        <dbReference type="EMBL" id="SIR47794.1"/>
    </source>
</evidence>
<keyword evidence="2" id="KW-0812">Transmembrane</keyword>
<evidence type="ECO:0000313" key="6">
    <source>
        <dbReference type="Proteomes" id="UP000186079"/>
    </source>
</evidence>
<dbReference type="AlphaFoldDB" id="A0A0B3BHI4"/>
<dbReference type="PANTHER" id="PTHR30438">
    <property type="entry name" value="36 KDA ANTIGEN-RELATED"/>
    <property type="match status" value="1"/>
</dbReference>
<protein>
    <submittedName>
        <fullName evidence="3">Glycoside hydrolase family 43</fullName>
    </submittedName>
    <submittedName>
        <fullName evidence="4">HlyD family secretion protein</fullName>
    </submittedName>
</protein>
<dbReference type="RefSeq" id="WP_027590986.1">
    <property type="nucleotide sequence ID" value="NZ_FMUP01000004.1"/>
</dbReference>
<dbReference type="SUPFAM" id="SSF111369">
    <property type="entry name" value="HlyD-like secretion proteins"/>
    <property type="match status" value="3"/>
</dbReference>
<name>A0A0B3BHI4_9PSED</name>
<dbReference type="EMBL" id="JTAK01000006">
    <property type="protein sequence ID" value="KHO63943.1"/>
    <property type="molecule type" value="Genomic_DNA"/>
</dbReference>
<evidence type="ECO:0000256" key="1">
    <source>
        <dbReference type="SAM" id="Coils"/>
    </source>
</evidence>
<dbReference type="GO" id="GO:0016787">
    <property type="term" value="F:hydrolase activity"/>
    <property type="evidence" value="ECO:0007669"/>
    <property type="project" value="UniProtKB-KW"/>
</dbReference>
<evidence type="ECO:0000313" key="5">
    <source>
        <dbReference type="Proteomes" id="UP000030980"/>
    </source>
</evidence>
<dbReference type="EMBL" id="FTMC01000028">
    <property type="protein sequence ID" value="SIR47794.1"/>
    <property type="molecule type" value="Genomic_DNA"/>
</dbReference>
<dbReference type="Gene3D" id="2.40.30.170">
    <property type="match status" value="1"/>
</dbReference>
<dbReference type="Proteomes" id="UP000186079">
    <property type="component" value="Unassembled WGS sequence"/>
</dbReference>
<dbReference type="Gene3D" id="2.40.50.100">
    <property type="match status" value="1"/>
</dbReference>
<evidence type="ECO:0000313" key="3">
    <source>
        <dbReference type="EMBL" id="KHO63943.1"/>
    </source>
</evidence>
<reference evidence="4 6" key="2">
    <citation type="submission" date="2017-01" db="EMBL/GenBank/DDBJ databases">
        <authorList>
            <person name="Mah S.A."/>
            <person name="Swanson W.J."/>
            <person name="Moy G.W."/>
            <person name="Vacquier V.D."/>
        </authorList>
    </citation>
    <scope>NUCLEOTIDE SEQUENCE [LARGE SCALE GENOMIC DNA]</scope>
    <source>
        <strain evidence="4 6">ATCC 29606</strain>
    </source>
</reference>
<keyword evidence="5" id="KW-1185">Reference proteome</keyword>
<dbReference type="Gene3D" id="1.10.287.470">
    <property type="entry name" value="Helix hairpin bin"/>
    <property type="match status" value="2"/>
</dbReference>
<sequence length="357" mass="38263">MTKSTRWITRVGIPLAIIAGLAGLAWYELRPSGLGDGFASGNGRIEATEVDVATKLGGRVAAIDVEEGDFVDAGQVLARMDTQVLEAQLAQARAQLRQAENAIHTARAQVALRESEKSTAEAVVRQRQAELAAAQKRHARSQTLVKSNAVPRQQLDDDLAALQSAQAALAASRSQVSSAEAGIAAAQSQVIEAQSAVEAAQASVTRLQVDIDDSQLKAPRAGRVQYRISQPGEVLGAGGKLLNLVDLSDVYMTFFLPERQAGRVALGAEARLVVDAAPEYVIPARITYVASVAQFTPKTVETTSEREKMMFRVKARIDPDLLRKHLAHVKTGVPGMAYLRLDPAAEWPAHLAIKVPQ</sequence>
<keyword evidence="3" id="KW-0378">Hydrolase</keyword>
<evidence type="ECO:0000256" key="2">
    <source>
        <dbReference type="SAM" id="Phobius"/>
    </source>
</evidence>
<dbReference type="GO" id="GO:0005886">
    <property type="term" value="C:plasma membrane"/>
    <property type="evidence" value="ECO:0007669"/>
    <property type="project" value="TreeGrafter"/>
</dbReference>
<proteinExistence type="predicted"/>
<dbReference type="STRING" id="706570.PT85_15810"/>
<keyword evidence="2" id="KW-1133">Transmembrane helix</keyword>
<keyword evidence="2" id="KW-0472">Membrane</keyword>
<dbReference type="OrthoDB" id="9778236at2"/>
<dbReference type="Proteomes" id="UP000030980">
    <property type="component" value="Unassembled WGS sequence"/>
</dbReference>
<gene>
    <name evidence="3" type="ORF">PT85_15810</name>
    <name evidence="4" type="ORF">SAMN05421672_1284</name>
</gene>
<accession>A0A0B3BHI4</accession>
<feature type="coiled-coil region" evidence="1">
    <location>
        <begin position="82"/>
        <end position="116"/>
    </location>
</feature>
<keyword evidence="1" id="KW-0175">Coiled coil</keyword>
<reference evidence="3 5" key="1">
    <citation type="submission" date="2014-11" db="EMBL/GenBank/DDBJ databases">
        <title>Genome sequence of Pseudomonas tuomuerensis JCM 14085.</title>
        <authorList>
            <person name="Shin S.-K."/>
            <person name="Yi H."/>
        </authorList>
    </citation>
    <scope>NUCLEOTIDE SEQUENCE [LARGE SCALE GENOMIC DNA]</scope>
    <source>
        <strain evidence="3 5">JCM 14085</strain>
    </source>
</reference>